<name>E6MNT6_9BACT</name>
<dbReference type="EMBL" id="AEQO01000113">
    <property type="protein sequence ID" value="EFV04689.1"/>
    <property type="molecule type" value="Genomic_DNA"/>
</dbReference>
<accession>E6MNT6</accession>
<dbReference type="Proteomes" id="UP000003874">
    <property type="component" value="Unassembled WGS sequence"/>
</dbReference>
<reference evidence="1 2" key="1">
    <citation type="submission" date="2010-12" db="EMBL/GenBank/DDBJ databases">
        <authorList>
            <person name="Muzny D."/>
            <person name="Qin X."/>
            <person name="Deng J."/>
            <person name="Jiang H."/>
            <person name="Liu Y."/>
            <person name="Qu J."/>
            <person name="Song X.-Z."/>
            <person name="Zhang L."/>
            <person name="Thornton R."/>
            <person name="Coyle M."/>
            <person name="Francisco L."/>
            <person name="Jackson L."/>
            <person name="Javaid M."/>
            <person name="Korchina V."/>
            <person name="Kovar C."/>
            <person name="Mata R."/>
            <person name="Mathew T."/>
            <person name="Ngo R."/>
            <person name="Nguyen L."/>
            <person name="Nguyen N."/>
            <person name="Okwuonu G."/>
            <person name="Ongeri F."/>
            <person name="Pham C."/>
            <person name="Simmons D."/>
            <person name="Wilczek-Boney K."/>
            <person name="Hale W."/>
            <person name="Jakkamsetti A."/>
            <person name="Pham P."/>
            <person name="Ruth R."/>
            <person name="San Lucas F."/>
            <person name="Warren J."/>
            <person name="Zhang J."/>
            <person name="Zhao Z."/>
            <person name="Zhou C."/>
            <person name="Zhu D."/>
            <person name="Lee S."/>
            <person name="Bess C."/>
            <person name="Blankenburg K."/>
            <person name="Forbes L."/>
            <person name="Fu Q."/>
            <person name="Gubbala S."/>
            <person name="Hirani K."/>
            <person name="Jayaseelan J.C."/>
            <person name="Lara F."/>
            <person name="Munidasa M."/>
            <person name="Palculict T."/>
            <person name="Patil S."/>
            <person name="Pu L.-L."/>
            <person name="Saada N."/>
            <person name="Tang L."/>
            <person name="Weissenberger G."/>
            <person name="Zhu Y."/>
            <person name="Hemphill L."/>
            <person name="Shang Y."/>
            <person name="Youmans B."/>
            <person name="Ayvaz T."/>
            <person name="Ross M."/>
            <person name="Santibanez J."/>
            <person name="Aqrawi P."/>
            <person name="Gross S."/>
            <person name="Joshi V."/>
            <person name="Fowler G."/>
            <person name="Nazareth L."/>
            <person name="Reid J."/>
            <person name="Worley K."/>
            <person name="Petrosino J."/>
            <person name="Highlander S."/>
            <person name="Gibbs R."/>
        </authorList>
    </citation>
    <scope>NUCLEOTIDE SEQUENCE [LARGE SCALE GENOMIC DNA]</scope>
    <source>
        <strain evidence="1 2">DSM 15606</strain>
    </source>
</reference>
<organism evidence="1 2">
    <name type="scientific">Segatella salivae DSM 15606</name>
    <dbReference type="NCBI Taxonomy" id="888832"/>
    <lineage>
        <taxon>Bacteria</taxon>
        <taxon>Pseudomonadati</taxon>
        <taxon>Bacteroidota</taxon>
        <taxon>Bacteroidia</taxon>
        <taxon>Bacteroidales</taxon>
        <taxon>Prevotellaceae</taxon>
        <taxon>Segatella</taxon>
    </lineage>
</organism>
<evidence type="ECO:0000313" key="1">
    <source>
        <dbReference type="EMBL" id="EFV04689.1"/>
    </source>
</evidence>
<dbReference type="AlphaFoldDB" id="E6MNT6"/>
<comment type="caution">
    <text evidence="1">The sequence shown here is derived from an EMBL/GenBank/DDBJ whole genome shotgun (WGS) entry which is preliminary data.</text>
</comment>
<evidence type="ECO:0000313" key="2">
    <source>
        <dbReference type="Proteomes" id="UP000003874"/>
    </source>
</evidence>
<gene>
    <name evidence="1" type="ORF">HMPREF9420_1154</name>
</gene>
<keyword evidence="2" id="KW-1185">Reference proteome</keyword>
<proteinExistence type="predicted"/>
<protein>
    <submittedName>
        <fullName evidence="1">Uncharacterized protein</fullName>
    </submittedName>
</protein>
<sequence>MLKNNKQQADYTPPLQSPNLLSISQFHCTKNVKEYFLTSSFISFIWKSAQFRITLQPKK</sequence>
<dbReference type="HOGENOM" id="CLU_2956842_0_0_10"/>